<dbReference type="GO" id="GO:0030337">
    <property type="term" value="F:DNA polymerase processivity factor activity"/>
    <property type="evidence" value="ECO:0007669"/>
    <property type="project" value="InterPro"/>
</dbReference>
<dbReference type="GO" id="GO:0003677">
    <property type="term" value="F:DNA binding"/>
    <property type="evidence" value="ECO:0007669"/>
    <property type="project" value="UniProtKB-KW"/>
</dbReference>
<dbReference type="OrthoDB" id="534348at2759"/>
<name>A0A9P6WBX3_MAUEX</name>
<evidence type="ECO:0000259" key="10">
    <source>
        <dbReference type="Pfam" id="PF02747"/>
    </source>
</evidence>
<dbReference type="SUPFAM" id="SSF55979">
    <property type="entry name" value="DNA clamp"/>
    <property type="match status" value="2"/>
</dbReference>
<dbReference type="PROSITE" id="PS01251">
    <property type="entry name" value="PCNA_1"/>
    <property type="match status" value="1"/>
</dbReference>
<evidence type="ECO:0000256" key="2">
    <source>
        <dbReference type="ARBA" id="ARBA00010462"/>
    </source>
</evidence>
<organism evidence="11 12">
    <name type="scientific">Maudiozyma exigua</name>
    <name type="common">Yeast</name>
    <name type="synonym">Kazachstania exigua</name>
    <dbReference type="NCBI Taxonomy" id="34358"/>
    <lineage>
        <taxon>Eukaryota</taxon>
        <taxon>Fungi</taxon>
        <taxon>Dikarya</taxon>
        <taxon>Ascomycota</taxon>
        <taxon>Saccharomycotina</taxon>
        <taxon>Saccharomycetes</taxon>
        <taxon>Saccharomycetales</taxon>
        <taxon>Saccharomycetaceae</taxon>
        <taxon>Maudiozyma</taxon>
    </lineage>
</organism>
<gene>
    <name evidence="11" type="primary">POL30</name>
    <name evidence="11" type="ORF">C6P45_004987</name>
</gene>
<evidence type="ECO:0000256" key="7">
    <source>
        <dbReference type="RuleBase" id="RU000641"/>
    </source>
</evidence>
<dbReference type="EMBL" id="PUHR01000078">
    <property type="protein sequence ID" value="KAG0668141.1"/>
    <property type="molecule type" value="Genomic_DNA"/>
</dbReference>
<protein>
    <recommendedName>
        <fullName evidence="7">DNA sliding clamp PCNA</fullName>
    </recommendedName>
</protein>
<dbReference type="NCBIfam" id="TIGR00590">
    <property type="entry name" value="pcna"/>
    <property type="match status" value="1"/>
</dbReference>
<comment type="function">
    <text evidence="6">This protein is an auxiliary protein of DNA polymerase delta and is involved in the control of eukaryotic DNA replication by increasing the polymerase's processibility during elongation of the leading strand. Involved in DNA repair.</text>
</comment>
<evidence type="ECO:0000313" key="12">
    <source>
        <dbReference type="Proteomes" id="UP000750334"/>
    </source>
</evidence>
<dbReference type="FunFam" id="3.10.150.10:FF:000006">
    <property type="entry name" value="Proliferating cell nuclear antigen"/>
    <property type="match status" value="1"/>
</dbReference>
<dbReference type="GO" id="GO:0043626">
    <property type="term" value="C:PCNA complex"/>
    <property type="evidence" value="ECO:0007669"/>
    <property type="project" value="UniProtKB-ARBA"/>
</dbReference>
<dbReference type="PANTHER" id="PTHR11352:SF0">
    <property type="entry name" value="PROLIFERATING CELL NUCLEAR ANTIGEN"/>
    <property type="match status" value="1"/>
</dbReference>
<dbReference type="GO" id="GO:0006272">
    <property type="term" value="P:leading strand elongation"/>
    <property type="evidence" value="ECO:0007669"/>
    <property type="project" value="TreeGrafter"/>
</dbReference>
<evidence type="ECO:0000256" key="6">
    <source>
        <dbReference type="ARBA" id="ARBA00054163"/>
    </source>
</evidence>
<comment type="subcellular location">
    <subcellularLocation>
        <location evidence="1 7">Nucleus</location>
    </subcellularLocation>
</comment>
<dbReference type="Pfam" id="PF02747">
    <property type="entry name" value="PCNA_C"/>
    <property type="match status" value="1"/>
</dbReference>
<dbReference type="GO" id="GO:0070987">
    <property type="term" value="P:error-free translesion synthesis"/>
    <property type="evidence" value="ECO:0007669"/>
    <property type="project" value="UniProtKB-ARBA"/>
</dbReference>
<keyword evidence="4 8" id="KW-0238">DNA-binding</keyword>
<feature type="domain" description="Proliferating cell nuclear antigen PCNA N-terminal" evidence="9">
    <location>
        <begin position="1"/>
        <end position="124"/>
    </location>
</feature>
<dbReference type="InterPro" id="IPR022649">
    <property type="entry name" value="Pr_cel_nuc_antig_C"/>
</dbReference>
<evidence type="ECO:0000313" key="11">
    <source>
        <dbReference type="EMBL" id="KAG0668141.1"/>
    </source>
</evidence>
<reference evidence="11 12" key="1">
    <citation type="submission" date="2020-11" db="EMBL/GenBank/DDBJ databases">
        <title>Kefir isolates.</title>
        <authorList>
            <person name="Marcisauskas S."/>
            <person name="Kim Y."/>
            <person name="Blasche S."/>
        </authorList>
    </citation>
    <scope>NUCLEOTIDE SEQUENCE [LARGE SCALE GENOMIC DNA]</scope>
    <source>
        <strain evidence="11 12">OG2</strain>
    </source>
</reference>
<feature type="domain" description="Proliferating cell nuclear antigen PCNA C-terminal" evidence="10">
    <location>
        <begin position="127"/>
        <end position="253"/>
    </location>
</feature>
<accession>A0A9P6WBX3</accession>
<dbReference type="Proteomes" id="UP000750334">
    <property type="component" value="Unassembled WGS sequence"/>
</dbReference>
<keyword evidence="3 8" id="KW-0235">DNA replication</keyword>
<dbReference type="InterPro" id="IPR022648">
    <property type="entry name" value="Pr_cel_nuc_antig_N"/>
</dbReference>
<keyword evidence="12" id="KW-1185">Reference proteome</keyword>
<evidence type="ECO:0000259" key="9">
    <source>
        <dbReference type="Pfam" id="PF00705"/>
    </source>
</evidence>
<sequence length="259" mass="28851">MLEAKFEEASLFKRIIDGFKDCVQLVNFQCKEDGIIAQAVDDSRVLLVSLEIGMEAFQEYRCDRPITLGLDLNSLSKILRCGNNSDTLTLIAEDTPDHIGLVFEDNKKGRVAEYILKLMDIDADFLKIEELQYDATLLLPSAEFSKNVRDLSQLGDSLAIAVTKDNIKFSTEGDIGSGSVLLQPYVNMDKPEESIKLEMDQPVDLTFGAKYLLDIVKGSSLSDKIGIRLSGEAPALFQFDLASGFLQFFLAPKFNEEEE</sequence>
<comment type="function">
    <text evidence="7">This protein is an auxiliary protein of DNA polymerase delta and is involved in the control of eukaryotic DNA replication by increasing the polymerase's processivity during elongation of the leading strand.</text>
</comment>
<comment type="similarity">
    <text evidence="2 8">Belongs to the PCNA family.</text>
</comment>
<evidence type="ECO:0000256" key="4">
    <source>
        <dbReference type="ARBA" id="ARBA00023125"/>
    </source>
</evidence>
<keyword evidence="5 7" id="KW-0539">Nucleus</keyword>
<dbReference type="PROSITE" id="PS00293">
    <property type="entry name" value="PCNA_2"/>
    <property type="match status" value="1"/>
</dbReference>
<dbReference type="GO" id="GO:0006273">
    <property type="term" value="P:lagging strand elongation"/>
    <property type="evidence" value="ECO:0007669"/>
    <property type="project" value="UniProtKB-ARBA"/>
</dbReference>
<dbReference type="CDD" id="cd00577">
    <property type="entry name" value="PCNA"/>
    <property type="match status" value="1"/>
</dbReference>
<dbReference type="FunFam" id="3.10.150.10:FF:000011">
    <property type="entry name" value="Proliferating cell nuclear antigen"/>
    <property type="match status" value="1"/>
</dbReference>
<dbReference type="Pfam" id="PF00705">
    <property type="entry name" value="PCNA_N"/>
    <property type="match status" value="1"/>
</dbReference>
<evidence type="ECO:0000256" key="3">
    <source>
        <dbReference type="ARBA" id="ARBA00022705"/>
    </source>
</evidence>
<dbReference type="InterPro" id="IPR000730">
    <property type="entry name" value="Pr_cel_nuc_antig"/>
</dbReference>
<proteinExistence type="inferred from homology"/>
<dbReference type="InterPro" id="IPR022659">
    <property type="entry name" value="Pr_cel_nuc_antig_CS"/>
</dbReference>
<comment type="caution">
    <text evidence="11">The sequence shown here is derived from an EMBL/GenBank/DDBJ whole genome shotgun (WGS) entry which is preliminary data.</text>
</comment>
<evidence type="ECO:0000256" key="5">
    <source>
        <dbReference type="ARBA" id="ARBA00023242"/>
    </source>
</evidence>
<dbReference type="Gene3D" id="3.10.150.10">
    <property type="entry name" value="DNA Polymerase III, subunit A, domain 2"/>
    <property type="match status" value="2"/>
</dbReference>
<dbReference type="AlphaFoldDB" id="A0A9P6WBX3"/>
<dbReference type="GO" id="GO:0006275">
    <property type="term" value="P:regulation of DNA replication"/>
    <property type="evidence" value="ECO:0007669"/>
    <property type="project" value="InterPro"/>
</dbReference>
<dbReference type="InterPro" id="IPR046938">
    <property type="entry name" value="DNA_clamp_sf"/>
</dbReference>
<dbReference type="GO" id="GO:0006298">
    <property type="term" value="P:mismatch repair"/>
    <property type="evidence" value="ECO:0007669"/>
    <property type="project" value="TreeGrafter"/>
</dbReference>
<evidence type="ECO:0000256" key="1">
    <source>
        <dbReference type="ARBA" id="ARBA00004123"/>
    </source>
</evidence>
<evidence type="ECO:0000256" key="8">
    <source>
        <dbReference type="RuleBase" id="RU003671"/>
    </source>
</evidence>
<dbReference type="PRINTS" id="PR00339">
    <property type="entry name" value="PCNACYCLIN"/>
</dbReference>
<dbReference type="PANTHER" id="PTHR11352">
    <property type="entry name" value="PROLIFERATING CELL NUCLEAR ANTIGEN"/>
    <property type="match status" value="1"/>
</dbReference>
<dbReference type="HAMAP" id="MF_00317">
    <property type="entry name" value="DNApol_clamp_arch"/>
    <property type="match status" value="1"/>
</dbReference>